<protein>
    <recommendedName>
        <fullName evidence="5">Membrane transport protein MMPL domain-containing protein</fullName>
    </recommendedName>
</protein>
<evidence type="ECO:0000256" key="2">
    <source>
        <dbReference type="ARBA" id="ARBA00022692"/>
    </source>
</evidence>
<keyword evidence="2" id="KW-0812">Transmembrane</keyword>
<keyword evidence="7" id="KW-1185">Reference proteome</keyword>
<name>A0A7I7Q815_9MYCO</name>
<sequence length="47" mass="5045">MDDKAAYVVVFLVGDNETQAYNSVHAVQHIMNNTPAPPGVKAYITGP</sequence>
<evidence type="ECO:0000256" key="4">
    <source>
        <dbReference type="ARBA" id="ARBA00023136"/>
    </source>
</evidence>
<evidence type="ECO:0000313" key="7">
    <source>
        <dbReference type="Proteomes" id="UP000467130"/>
    </source>
</evidence>
<organism evidence="6 7">
    <name type="scientific">Mycobacterium stomatepiae</name>
    <dbReference type="NCBI Taxonomy" id="470076"/>
    <lineage>
        <taxon>Bacteria</taxon>
        <taxon>Bacillati</taxon>
        <taxon>Actinomycetota</taxon>
        <taxon>Actinomycetes</taxon>
        <taxon>Mycobacteriales</taxon>
        <taxon>Mycobacteriaceae</taxon>
        <taxon>Mycobacterium</taxon>
        <taxon>Mycobacterium simiae complex</taxon>
    </lineage>
</organism>
<reference evidence="6 7" key="1">
    <citation type="journal article" date="2019" name="Emerg. Microbes Infect.">
        <title>Comprehensive subspecies identification of 175 nontuberculous mycobacteria species based on 7547 genomic profiles.</title>
        <authorList>
            <person name="Matsumoto Y."/>
            <person name="Kinjo T."/>
            <person name="Motooka D."/>
            <person name="Nabeya D."/>
            <person name="Jung N."/>
            <person name="Uechi K."/>
            <person name="Horii T."/>
            <person name="Iida T."/>
            <person name="Fujita J."/>
            <person name="Nakamura S."/>
        </authorList>
    </citation>
    <scope>NUCLEOTIDE SEQUENCE [LARGE SCALE GENOMIC DNA]</scope>
    <source>
        <strain evidence="6 7">JCM 17783</strain>
    </source>
</reference>
<evidence type="ECO:0000256" key="3">
    <source>
        <dbReference type="ARBA" id="ARBA00022989"/>
    </source>
</evidence>
<dbReference type="GO" id="GO:0016020">
    <property type="term" value="C:membrane"/>
    <property type="evidence" value="ECO:0007669"/>
    <property type="project" value="UniProtKB-SubCell"/>
</dbReference>
<gene>
    <name evidence="6" type="ORF">MSTO_26750</name>
</gene>
<comment type="subcellular location">
    <subcellularLocation>
        <location evidence="1">Membrane</location>
        <topology evidence="1">Multi-pass membrane protein</topology>
    </subcellularLocation>
</comment>
<dbReference type="KEGG" id="msto:MSTO_26750"/>
<proteinExistence type="predicted"/>
<evidence type="ECO:0000256" key="1">
    <source>
        <dbReference type="ARBA" id="ARBA00004141"/>
    </source>
</evidence>
<keyword evidence="4" id="KW-0472">Membrane</keyword>
<evidence type="ECO:0000259" key="5">
    <source>
        <dbReference type="Pfam" id="PF03176"/>
    </source>
</evidence>
<feature type="domain" description="Membrane transport protein MMPL" evidence="5">
    <location>
        <begin position="2"/>
        <end position="47"/>
    </location>
</feature>
<dbReference type="Proteomes" id="UP000467130">
    <property type="component" value="Chromosome"/>
</dbReference>
<dbReference type="AlphaFoldDB" id="A0A7I7Q815"/>
<evidence type="ECO:0000313" key="6">
    <source>
        <dbReference type="EMBL" id="BBY22470.1"/>
    </source>
</evidence>
<keyword evidence="3" id="KW-1133">Transmembrane helix</keyword>
<dbReference type="Pfam" id="PF03176">
    <property type="entry name" value="MMPL"/>
    <property type="match status" value="1"/>
</dbReference>
<dbReference type="EMBL" id="AP022587">
    <property type="protein sequence ID" value="BBY22470.1"/>
    <property type="molecule type" value="Genomic_DNA"/>
</dbReference>
<dbReference type="InterPro" id="IPR004869">
    <property type="entry name" value="MMPL_dom"/>
</dbReference>
<accession>A0A7I7Q815</accession>